<dbReference type="InterPro" id="IPR021309">
    <property type="entry name" value="YgaP-like_TM"/>
</dbReference>
<proteinExistence type="predicted"/>
<feature type="transmembrane region" description="Helical" evidence="1">
    <location>
        <begin position="36"/>
        <end position="56"/>
    </location>
</feature>
<evidence type="ECO:0000256" key="1">
    <source>
        <dbReference type="SAM" id="Phobius"/>
    </source>
</evidence>
<accession>A0A6B2KMD2</accession>
<dbReference type="AlphaFoldDB" id="A0A6B2KMD2"/>
<name>A0A6B2KMD2_9NEIS</name>
<sequence length="61" mass="6474">MQKNIGNTERVIRVVVGLAITSLAFVGPASPWAFLGLIPVATGLMGWCPPYAMLGINTCKK</sequence>
<dbReference type="Pfam" id="PF11127">
    <property type="entry name" value="YgaP-like_TM"/>
    <property type="match status" value="1"/>
</dbReference>
<organism evidence="3 4">
    <name type="scientific">Crenobacter caeni</name>
    <dbReference type="NCBI Taxonomy" id="2705474"/>
    <lineage>
        <taxon>Bacteria</taxon>
        <taxon>Pseudomonadati</taxon>
        <taxon>Pseudomonadota</taxon>
        <taxon>Betaproteobacteria</taxon>
        <taxon>Neisseriales</taxon>
        <taxon>Neisseriaceae</taxon>
        <taxon>Crenobacter</taxon>
    </lineage>
</organism>
<keyword evidence="1" id="KW-0812">Transmembrane</keyword>
<dbReference type="EMBL" id="JAAGAA010000001">
    <property type="protein sequence ID" value="NDV11345.1"/>
    <property type="molecule type" value="Genomic_DNA"/>
</dbReference>
<protein>
    <submittedName>
        <fullName evidence="3">DUF2892 domain-containing protein</fullName>
    </submittedName>
</protein>
<feature type="transmembrane region" description="Helical" evidence="1">
    <location>
        <begin position="12"/>
        <end position="30"/>
    </location>
</feature>
<evidence type="ECO:0000259" key="2">
    <source>
        <dbReference type="Pfam" id="PF11127"/>
    </source>
</evidence>
<reference evidence="3 4" key="1">
    <citation type="submission" date="2020-02" db="EMBL/GenBank/DDBJ databases">
        <authorList>
            <person name="Yang Z."/>
        </authorList>
    </citation>
    <scope>NUCLEOTIDE SEQUENCE [LARGE SCALE GENOMIC DNA]</scope>
    <source>
        <strain evidence="3 4">HX-7-9</strain>
    </source>
</reference>
<evidence type="ECO:0000313" key="3">
    <source>
        <dbReference type="EMBL" id="NDV11345.1"/>
    </source>
</evidence>
<dbReference type="Proteomes" id="UP000482578">
    <property type="component" value="Unassembled WGS sequence"/>
</dbReference>
<comment type="caution">
    <text evidence="3">The sequence shown here is derived from an EMBL/GenBank/DDBJ whole genome shotgun (WGS) entry which is preliminary data.</text>
</comment>
<keyword evidence="1" id="KW-0472">Membrane</keyword>
<dbReference type="RefSeq" id="WP_163314647.1">
    <property type="nucleotide sequence ID" value="NZ_JAAGAA010000001.1"/>
</dbReference>
<keyword evidence="4" id="KW-1185">Reference proteome</keyword>
<evidence type="ECO:0000313" key="4">
    <source>
        <dbReference type="Proteomes" id="UP000482578"/>
    </source>
</evidence>
<feature type="domain" description="Inner membrane protein YgaP-like transmembrane" evidence="2">
    <location>
        <begin position="1"/>
        <end position="61"/>
    </location>
</feature>
<gene>
    <name evidence="3" type="ORF">GZH52_00790</name>
</gene>
<keyword evidence="1" id="KW-1133">Transmembrane helix</keyword>